<dbReference type="AlphaFoldDB" id="A0A3N4N8E8"/>
<dbReference type="OrthoDB" id="583051at2"/>
<comment type="caution">
    <text evidence="2">The sequence shown here is derived from an EMBL/GenBank/DDBJ whole genome shotgun (WGS) entry which is preliminary data.</text>
</comment>
<gene>
    <name evidence="2" type="ORF">EGM88_14695</name>
</gene>
<evidence type="ECO:0000313" key="3">
    <source>
        <dbReference type="Proteomes" id="UP000270856"/>
    </source>
</evidence>
<sequence length="319" mass="37058">MTKPQNIIAQIDKNVKKKQWECLVDDCSETAINSHLIQQNGILSNISIKGHLVELKMVDAYKWDKKKSPIEFRSVGISQALTHKVFCNTHDTNIFKPIENTKANFESYESFLLFSYRAICAEISKKRLAIEKYTRLINANTLIGKIDKEPLKLVVKGNELGIKDLNALKKELENEIKSNSKMFTYFIYKYPKIPVYASAVFSATDLDFQREDGALDLENIYIHILPLTEETLILVGYHNKYASKDTQKYCHSWEKLSDKELEFKLTGLFVSNIENWGISPDYFEKIQVKKKEKYIELLRKNISYYGVSQEADFNFFEVK</sequence>
<evidence type="ECO:0000256" key="1">
    <source>
        <dbReference type="SAM" id="Coils"/>
    </source>
</evidence>
<keyword evidence="1" id="KW-0175">Coiled coil</keyword>
<organism evidence="2 3">
    <name type="scientific">Aureibaculum marinum</name>
    <dbReference type="NCBI Taxonomy" id="2487930"/>
    <lineage>
        <taxon>Bacteria</taxon>
        <taxon>Pseudomonadati</taxon>
        <taxon>Bacteroidota</taxon>
        <taxon>Flavobacteriia</taxon>
        <taxon>Flavobacteriales</taxon>
        <taxon>Flavobacteriaceae</taxon>
        <taxon>Aureibaculum</taxon>
    </lineage>
</organism>
<reference evidence="2 3" key="1">
    <citation type="submission" date="2018-11" db="EMBL/GenBank/DDBJ databases">
        <title>Aureibaculum marinum gen. nov., sp. nov., a member of the family Flavobacteriaceae isolated from the Bohai Sea.</title>
        <authorList>
            <person name="Ji X."/>
        </authorList>
    </citation>
    <scope>NUCLEOTIDE SEQUENCE [LARGE SCALE GENOMIC DNA]</scope>
    <source>
        <strain evidence="2 3">BH-SD17</strain>
    </source>
</reference>
<proteinExistence type="predicted"/>
<name>A0A3N4N8E8_9FLAO</name>
<feature type="coiled-coil region" evidence="1">
    <location>
        <begin position="155"/>
        <end position="182"/>
    </location>
</feature>
<keyword evidence="3" id="KW-1185">Reference proteome</keyword>
<dbReference type="EMBL" id="RPFJ01000065">
    <property type="protein sequence ID" value="RPD91625.1"/>
    <property type="molecule type" value="Genomic_DNA"/>
</dbReference>
<evidence type="ECO:0000313" key="2">
    <source>
        <dbReference type="EMBL" id="RPD91625.1"/>
    </source>
</evidence>
<dbReference type="Proteomes" id="UP000270856">
    <property type="component" value="Unassembled WGS sequence"/>
</dbReference>
<accession>A0A3N4N8E8</accession>
<protein>
    <submittedName>
        <fullName evidence="2">Uncharacterized protein</fullName>
    </submittedName>
</protein>
<dbReference type="RefSeq" id="WP_123899170.1">
    <property type="nucleotide sequence ID" value="NZ_RPFJ01000065.1"/>
</dbReference>